<reference evidence="1" key="1">
    <citation type="submission" date="2021-02" db="EMBL/GenBank/DDBJ databases">
        <authorList>
            <person name="Syme A R."/>
            <person name="Syme A R."/>
            <person name="Moolhuijzen P."/>
        </authorList>
    </citation>
    <scope>NUCLEOTIDE SEQUENCE</scope>
    <source>
        <strain evidence="1">W1-1</strain>
    </source>
</reference>
<dbReference type="AlphaFoldDB" id="A0A6S6WIM9"/>
<evidence type="ECO:0000313" key="2">
    <source>
        <dbReference type="Proteomes" id="UP000472372"/>
    </source>
</evidence>
<name>A0A6S6WIM9_9PLEO</name>
<organism evidence="1 2">
    <name type="scientific">Pyrenophora teres f. teres</name>
    <dbReference type="NCBI Taxonomy" id="97479"/>
    <lineage>
        <taxon>Eukaryota</taxon>
        <taxon>Fungi</taxon>
        <taxon>Dikarya</taxon>
        <taxon>Ascomycota</taxon>
        <taxon>Pezizomycotina</taxon>
        <taxon>Dothideomycetes</taxon>
        <taxon>Pleosporomycetidae</taxon>
        <taxon>Pleosporales</taxon>
        <taxon>Pleosporineae</taxon>
        <taxon>Pleosporaceae</taxon>
        <taxon>Pyrenophora</taxon>
    </lineage>
</organism>
<accession>A0A6S6WIM9</accession>
<evidence type="ECO:0000313" key="1">
    <source>
        <dbReference type="EMBL" id="CAE7196575.1"/>
    </source>
</evidence>
<sequence length="118" mass="12770">MLLTTQILFSLFAASASANGVAWVWSRDGTTRGNFDNCDDNQMAYCTFLRLDACFLVSHDRQAKAPDGRAGAGLGQHFVCRQNIGTSCSCETGNPEDYGFLPAANPYGYTCLCAVDRP</sequence>
<dbReference type="EMBL" id="HG992983">
    <property type="protein sequence ID" value="CAE7196575.1"/>
    <property type="molecule type" value="Genomic_DNA"/>
</dbReference>
<gene>
    <name evidence="1" type="ORF">PTTW11_08396</name>
</gene>
<protein>
    <submittedName>
        <fullName evidence="1">Uncharacterized protein</fullName>
    </submittedName>
</protein>
<proteinExistence type="predicted"/>
<dbReference type="Proteomes" id="UP000472372">
    <property type="component" value="Chromosome 7"/>
</dbReference>